<dbReference type="PANTHER" id="PTHR33452">
    <property type="entry name" value="OXIDOREDUCTASE CATD-RELATED"/>
    <property type="match status" value="1"/>
</dbReference>
<dbReference type="InterPro" id="IPR051907">
    <property type="entry name" value="DoxX-like_oxidoreductase"/>
</dbReference>
<evidence type="ECO:0000256" key="4">
    <source>
        <dbReference type="ARBA" id="ARBA00022692"/>
    </source>
</evidence>
<keyword evidence="4 7" id="KW-0812">Transmembrane</keyword>
<comment type="caution">
    <text evidence="8">The sequence shown here is derived from an EMBL/GenBank/DDBJ whole genome shotgun (WGS) entry which is preliminary data.</text>
</comment>
<comment type="similarity">
    <text evidence="2">Belongs to the DoxX family.</text>
</comment>
<gene>
    <name evidence="8" type="ORF">FNH05_23410</name>
</gene>
<dbReference type="GO" id="GO:0005886">
    <property type="term" value="C:plasma membrane"/>
    <property type="evidence" value="ECO:0007669"/>
    <property type="project" value="UniProtKB-SubCell"/>
</dbReference>
<keyword evidence="9" id="KW-1185">Reference proteome</keyword>
<feature type="transmembrane region" description="Helical" evidence="7">
    <location>
        <begin position="52"/>
        <end position="70"/>
    </location>
</feature>
<reference evidence="8 9" key="2">
    <citation type="submission" date="2019-08" db="EMBL/GenBank/DDBJ databases">
        <title>Amycolatopsis acidicola sp. nov., isolated from peat swamp forest soil.</title>
        <authorList>
            <person name="Srisuk N."/>
        </authorList>
    </citation>
    <scope>NUCLEOTIDE SEQUENCE [LARGE SCALE GENOMIC DNA]</scope>
    <source>
        <strain evidence="8 9">TBRC 6029</strain>
    </source>
</reference>
<dbReference type="Pfam" id="PF07681">
    <property type="entry name" value="DoxX"/>
    <property type="match status" value="1"/>
</dbReference>
<dbReference type="AlphaFoldDB" id="A0A558BU28"/>
<evidence type="ECO:0000313" key="9">
    <source>
        <dbReference type="Proteomes" id="UP000320011"/>
    </source>
</evidence>
<protein>
    <submittedName>
        <fullName evidence="8">DoxX family protein</fullName>
    </submittedName>
</protein>
<evidence type="ECO:0000256" key="5">
    <source>
        <dbReference type="ARBA" id="ARBA00022989"/>
    </source>
</evidence>
<name>A0A558BU28_9PSEU</name>
<dbReference type="OrthoDB" id="9808524at2"/>
<dbReference type="Proteomes" id="UP000320011">
    <property type="component" value="Unassembled WGS sequence"/>
</dbReference>
<accession>A0A558BU28</accession>
<sequence length="148" mass="15503">MYHPAHKIVHTLFRVVVGFLFACHGAASLFGVLGGAQGTHGGTVPVGSWPGWWAALIQLVGGVLVALGLATRVAALISSGSMAYAYFSVHQAAALLPIENKGEPAALYAWAFLLIVAVGPGPWALDRLLFRSRSATREQRSETPVAAA</sequence>
<evidence type="ECO:0000256" key="7">
    <source>
        <dbReference type="SAM" id="Phobius"/>
    </source>
</evidence>
<dbReference type="PANTHER" id="PTHR33452:SF4">
    <property type="entry name" value="BLL4328 PROTEIN"/>
    <property type="match status" value="1"/>
</dbReference>
<evidence type="ECO:0000256" key="2">
    <source>
        <dbReference type="ARBA" id="ARBA00006679"/>
    </source>
</evidence>
<dbReference type="InterPro" id="IPR032808">
    <property type="entry name" value="DoxX"/>
</dbReference>
<dbReference type="EMBL" id="VJWX01000267">
    <property type="protein sequence ID" value="TVT40028.1"/>
    <property type="molecule type" value="Genomic_DNA"/>
</dbReference>
<feature type="transmembrane region" description="Helical" evidence="7">
    <location>
        <begin position="82"/>
        <end position="99"/>
    </location>
</feature>
<keyword evidence="5 7" id="KW-1133">Transmembrane helix</keyword>
<feature type="transmembrane region" description="Helical" evidence="7">
    <location>
        <begin position="105"/>
        <end position="125"/>
    </location>
</feature>
<dbReference type="RefSeq" id="WP_144590868.1">
    <property type="nucleotide sequence ID" value="NZ_VJWX01000267.1"/>
</dbReference>
<evidence type="ECO:0000256" key="6">
    <source>
        <dbReference type="ARBA" id="ARBA00023136"/>
    </source>
</evidence>
<feature type="transmembrane region" description="Helical" evidence="7">
    <location>
        <begin position="12"/>
        <end position="32"/>
    </location>
</feature>
<organism evidence="8 9">
    <name type="scientific">Amycolatopsis rhizosphaerae</name>
    <dbReference type="NCBI Taxonomy" id="2053003"/>
    <lineage>
        <taxon>Bacteria</taxon>
        <taxon>Bacillati</taxon>
        <taxon>Actinomycetota</taxon>
        <taxon>Actinomycetes</taxon>
        <taxon>Pseudonocardiales</taxon>
        <taxon>Pseudonocardiaceae</taxon>
        <taxon>Amycolatopsis</taxon>
    </lineage>
</organism>
<evidence type="ECO:0000256" key="1">
    <source>
        <dbReference type="ARBA" id="ARBA00004651"/>
    </source>
</evidence>
<reference evidence="8 9" key="1">
    <citation type="submission" date="2019-07" db="EMBL/GenBank/DDBJ databases">
        <authorList>
            <person name="Duangmal K."/>
            <person name="Teo W.F.A."/>
        </authorList>
    </citation>
    <scope>NUCLEOTIDE SEQUENCE [LARGE SCALE GENOMIC DNA]</scope>
    <source>
        <strain evidence="8 9">TBRC 6029</strain>
    </source>
</reference>
<evidence type="ECO:0000256" key="3">
    <source>
        <dbReference type="ARBA" id="ARBA00022475"/>
    </source>
</evidence>
<comment type="subcellular location">
    <subcellularLocation>
        <location evidence="1">Cell membrane</location>
        <topology evidence="1">Multi-pass membrane protein</topology>
    </subcellularLocation>
</comment>
<proteinExistence type="inferred from homology"/>
<evidence type="ECO:0000313" key="8">
    <source>
        <dbReference type="EMBL" id="TVT40028.1"/>
    </source>
</evidence>
<keyword evidence="3" id="KW-1003">Cell membrane</keyword>
<keyword evidence="6 7" id="KW-0472">Membrane</keyword>